<accession>A0A0A2WMI8</accession>
<dbReference type="InterPro" id="IPR009923">
    <property type="entry name" value="Dodecin"/>
</dbReference>
<dbReference type="PANTHER" id="PTHR39324">
    <property type="entry name" value="CALCIUM DODECIN"/>
    <property type="match status" value="1"/>
</dbReference>
<dbReference type="PATRIC" id="fig|276.5.peg.1796"/>
<evidence type="ECO:0000313" key="2">
    <source>
        <dbReference type="Proteomes" id="UP000030364"/>
    </source>
</evidence>
<dbReference type="RefSeq" id="WP_038066057.1">
    <property type="nucleotide sequence ID" value="NZ_JPSL02000035.1"/>
</dbReference>
<dbReference type="EMBL" id="JPSL02000035">
    <property type="protein sequence ID" value="KGQ21396.1"/>
    <property type="molecule type" value="Genomic_DNA"/>
</dbReference>
<dbReference type="Pfam" id="PF07311">
    <property type="entry name" value="Dodecin"/>
    <property type="match status" value="1"/>
</dbReference>
<dbReference type="STRING" id="276.THFILI_01215"/>
<dbReference type="InterPro" id="IPR050049">
    <property type="entry name" value="Dodecin_bact"/>
</dbReference>
<reference evidence="1 2" key="1">
    <citation type="journal article" date="2015" name="Genome Announc.">
        <title>Draft Genome Sequence of the Thermophile Thermus filiformis ATCC 43280, Producer of Carotenoid-(Di)glucoside-Branched Fatty Acid (Di)esters and Source of Hyperthermostable Enzymes of Biotechnological Interest.</title>
        <authorList>
            <person name="Mandelli F."/>
            <person name="Oliveira Ramires B."/>
            <person name="Couger M.B."/>
            <person name="Paixao D.A."/>
            <person name="Camilo C.M."/>
            <person name="Polikarpov I."/>
            <person name="Prade R."/>
            <person name="Riano-Pachon D.M."/>
            <person name="Squina F.M."/>
        </authorList>
    </citation>
    <scope>NUCLEOTIDE SEQUENCE [LARGE SCALE GENOMIC DNA]</scope>
    <source>
        <strain evidence="1 2">ATCC 43280</strain>
    </source>
</reference>
<name>A0A0A2WMI8_THEFI</name>
<protein>
    <submittedName>
        <fullName evidence="1">Dodecin flavoprotein</fullName>
    </submittedName>
</protein>
<dbReference type="AlphaFoldDB" id="A0A0A2WMI8"/>
<dbReference type="Gene3D" id="3.30.1660.10">
    <property type="entry name" value="Flavin-binding protein dodecin"/>
    <property type="match status" value="1"/>
</dbReference>
<dbReference type="InterPro" id="IPR036694">
    <property type="entry name" value="Dodecin-like_sf"/>
</dbReference>
<evidence type="ECO:0000313" key="1">
    <source>
        <dbReference type="EMBL" id="KGQ21396.1"/>
    </source>
</evidence>
<dbReference type="Proteomes" id="UP000030364">
    <property type="component" value="Unassembled WGS sequence"/>
</dbReference>
<dbReference type="NCBIfam" id="NF043052">
    <property type="entry name" value="DodecBact"/>
    <property type="match status" value="1"/>
</dbReference>
<dbReference type="OrthoDB" id="9805889at2"/>
<keyword evidence="2" id="KW-1185">Reference proteome</keyword>
<gene>
    <name evidence="1" type="ORF">THFILI_01215</name>
</gene>
<comment type="caution">
    <text evidence="1">The sequence shown here is derived from an EMBL/GenBank/DDBJ whole genome shotgun (WGS) entry which is preliminary data.</text>
</comment>
<proteinExistence type="predicted"/>
<organism evidence="1 2">
    <name type="scientific">Thermus filiformis</name>
    <dbReference type="NCBI Taxonomy" id="276"/>
    <lineage>
        <taxon>Bacteria</taxon>
        <taxon>Thermotogati</taxon>
        <taxon>Deinococcota</taxon>
        <taxon>Deinococci</taxon>
        <taxon>Thermales</taxon>
        <taxon>Thermaceae</taxon>
        <taxon>Thermus</taxon>
    </lineage>
</organism>
<sequence>MEKVYKKVELVGSSPESIEAAIQEALRRAAKTLRHLDWFEVQEVRGLIGENGVKEYQVVLKVGFRLEE</sequence>
<dbReference type="SUPFAM" id="SSF89807">
    <property type="entry name" value="Dodecin-like"/>
    <property type="match status" value="1"/>
</dbReference>
<dbReference type="PANTHER" id="PTHR39324:SF1">
    <property type="entry name" value="CALCIUM DODECIN"/>
    <property type="match status" value="1"/>
</dbReference>
<dbReference type="InterPro" id="IPR025543">
    <property type="entry name" value="Dodecin-like"/>
</dbReference>